<accession>A0A6I3SI86</accession>
<proteinExistence type="predicted"/>
<evidence type="ECO:0000259" key="3">
    <source>
        <dbReference type="PROSITE" id="PS50111"/>
    </source>
</evidence>
<dbReference type="PANTHER" id="PTHR32089:SF112">
    <property type="entry name" value="LYSOZYME-LIKE PROTEIN-RELATED"/>
    <property type="match status" value="1"/>
</dbReference>
<comment type="caution">
    <text evidence="4">The sequence shown here is derived from an EMBL/GenBank/DDBJ whole genome shotgun (WGS) entry which is preliminary data.</text>
</comment>
<dbReference type="Proteomes" id="UP000430670">
    <property type="component" value="Unassembled WGS sequence"/>
</dbReference>
<dbReference type="InterPro" id="IPR004089">
    <property type="entry name" value="MCPsignal_dom"/>
</dbReference>
<evidence type="ECO:0000313" key="5">
    <source>
        <dbReference type="Proteomes" id="UP000430670"/>
    </source>
</evidence>
<dbReference type="AlphaFoldDB" id="A0A6I3SI86"/>
<reference evidence="4 5" key="1">
    <citation type="submission" date="2019-11" db="EMBL/GenBank/DDBJ databases">
        <title>Whole-genome sequence of a the green, strictly anaerobic photosynthetic bacterium Heliobacillus mobilis DSM 6151.</title>
        <authorList>
            <person name="Kyndt J.A."/>
            <person name="Meyer T.E."/>
        </authorList>
    </citation>
    <scope>NUCLEOTIDE SEQUENCE [LARGE SCALE GENOMIC DNA]</scope>
    <source>
        <strain evidence="4 5">DSM 6151</strain>
    </source>
</reference>
<dbReference type="GO" id="GO:0007165">
    <property type="term" value="P:signal transduction"/>
    <property type="evidence" value="ECO:0007669"/>
    <property type="project" value="UniProtKB-KW"/>
</dbReference>
<dbReference type="Pfam" id="PF00015">
    <property type="entry name" value="MCPsignal"/>
    <property type="match status" value="1"/>
</dbReference>
<dbReference type="SMART" id="SM00283">
    <property type="entry name" value="MA"/>
    <property type="match status" value="1"/>
</dbReference>
<dbReference type="EMBL" id="WNKU01000005">
    <property type="protein sequence ID" value="MTV48550.1"/>
    <property type="molecule type" value="Genomic_DNA"/>
</dbReference>
<dbReference type="Gene3D" id="1.10.287.950">
    <property type="entry name" value="Methyl-accepting chemotaxis protein"/>
    <property type="match status" value="1"/>
</dbReference>
<feature type="domain" description="Methyl-accepting transducer" evidence="3">
    <location>
        <begin position="143"/>
        <end position="278"/>
    </location>
</feature>
<evidence type="ECO:0000313" key="4">
    <source>
        <dbReference type="EMBL" id="MTV48550.1"/>
    </source>
</evidence>
<dbReference type="RefSeq" id="WP_155475661.1">
    <property type="nucleotide sequence ID" value="NZ_WNKU01000005.1"/>
</dbReference>
<dbReference type="SUPFAM" id="SSF58104">
    <property type="entry name" value="Methyl-accepting chemotaxis protein (MCP) signaling domain"/>
    <property type="match status" value="1"/>
</dbReference>
<organism evidence="4 5">
    <name type="scientific">Heliobacterium mobile</name>
    <name type="common">Heliobacillus mobilis</name>
    <dbReference type="NCBI Taxonomy" id="28064"/>
    <lineage>
        <taxon>Bacteria</taxon>
        <taxon>Bacillati</taxon>
        <taxon>Bacillota</taxon>
        <taxon>Clostridia</taxon>
        <taxon>Eubacteriales</taxon>
        <taxon>Heliobacteriaceae</taxon>
        <taxon>Heliobacterium</taxon>
    </lineage>
</organism>
<dbReference type="OrthoDB" id="3192at2"/>
<keyword evidence="5" id="KW-1185">Reference proteome</keyword>
<dbReference type="PANTHER" id="PTHR32089">
    <property type="entry name" value="METHYL-ACCEPTING CHEMOTAXIS PROTEIN MCPB"/>
    <property type="match status" value="1"/>
</dbReference>
<protein>
    <recommendedName>
        <fullName evidence="3">Methyl-accepting transducer domain-containing protein</fullName>
    </recommendedName>
</protein>
<dbReference type="PROSITE" id="PS50111">
    <property type="entry name" value="CHEMOTAXIS_TRANSDUC_2"/>
    <property type="match status" value="1"/>
</dbReference>
<name>A0A6I3SI86_HELMO</name>
<evidence type="ECO:0000256" key="1">
    <source>
        <dbReference type="ARBA" id="ARBA00023224"/>
    </source>
</evidence>
<keyword evidence="1 2" id="KW-0807">Transducer</keyword>
<gene>
    <name evidence="4" type="ORF">GJ688_06085</name>
</gene>
<sequence length="278" mass="30066">MSELSCALQDAIKSAEIIFKMFNSSTSILVSDLEAIVGKFEGSIKMSIQPGQNFPDTTVLREAIIKKSRVKKSFSKEQSPFGVPYTSIGLPLFDQNNTVVGAIGMTAPIVAYEELKENTEKLYSALIHTTYSSDLIASGAVKFNEAMSEMVDQTVKIKNDLGTVRDVISLIKKISDQTNLLALNAAIEAARAGDAGKGFSVVAEEVRKLAHNTNTSVSEMSTGLTKMISSLQEVATRLEELGDFTHKQTASIEELSATICTIQESTDKIAEATKKLVD</sequence>
<dbReference type="GO" id="GO:0016020">
    <property type="term" value="C:membrane"/>
    <property type="evidence" value="ECO:0007669"/>
    <property type="project" value="InterPro"/>
</dbReference>
<evidence type="ECO:0000256" key="2">
    <source>
        <dbReference type="PROSITE-ProRule" id="PRU00284"/>
    </source>
</evidence>